<dbReference type="EnsemblMetazoa" id="ISCW005787-RA">
    <property type="protein sequence ID" value="ISCW005787-PA"/>
    <property type="gene ID" value="ISCW005787"/>
</dbReference>
<dbReference type="VEuPathDB" id="VectorBase:ISCP_034388"/>
<evidence type="ECO:0000313" key="2">
    <source>
        <dbReference type="EnsemblMetazoa" id="ISCW005787-PA"/>
    </source>
</evidence>
<dbReference type="EMBL" id="DS739960">
    <property type="protein sequence ID" value="EEC07414.1"/>
    <property type="molecule type" value="Genomic_DNA"/>
</dbReference>
<reference evidence="2" key="2">
    <citation type="submission" date="2020-05" db="UniProtKB">
        <authorList>
            <consortium name="EnsemblMetazoa"/>
        </authorList>
    </citation>
    <scope>IDENTIFICATION</scope>
    <source>
        <strain evidence="2">wikel</strain>
    </source>
</reference>
<dbReference type="PaxDb" id="6945-B7PLE2"/>
<dbReference type="InParanoid" id="B7PLE2"/>
<proteinExistence type="predicted"/>
<name>B7PLE2_IXOSC</name>
<dbReference type="OrthoDB" id="6435757at2759"/>
<dbReference type="Proteomes" id="UP000001555">
    <property type="component" value="Unassembled WGS sequence"/>
</dbReference>
<protein>
    <submittedName>
        <fullName evidence="1 2">Uncharacterized protein</fullName>
    </submittedName>
</protein>
<accession>B7PLE2</accession>
<gene>
    <name evidence="1" type="ORF">IscW_ISCW005787</name>
</gene>
<dbReference type="VEuPathDB" id="VectorBase:ISCI005787"/>
<dbReference type="AlphaFoldDB" id="B7PLE2"/>
<organism>
    <name type="scientific">Ixodes scapularis</name>
    <name type="common">Black-legged tick</name>
    <name type="synonym">Deer tick</name>
    <dbReference type="NCBI Taxonomy" id="6945"/>
    <lineage>
        <taxon>Eukaryota</taxon>
        <taxon>Metazoa</taxon>
        <taxon>Ecdysozoa</taxon>
        <taxon>Arthropoda</taxon>
        <taxon>Chelicerata</taxon>
        <taxon>Arachnida</taxon>
        <taxon>Acari</taxon>
        <taxon>Parasitiformes</taxon>
        <taxon>Ixodida</taxon>
        <taxon>Ixodoidea</taxon>
        <taxon>Ixodidae</taxon>
        <taxon>Ixodinae</taxon>
        <taxon>Ixodes</taxon>
    </lineage>
</organism>
<evidence type="ECO:0000313" key="3">
    <source>
        <dbReference type="Proteomes" id="UP000001555"/>
    </source>
</evidence>
<dbReference type="VEuPathDB" id="VectorBase:ISCW005787"/>
<evidence type="ECO:0000313" key="1">
    <source>
        <dbReference type="EMBL" id="EEC07414.1"/>
    </source>
</evidence>
<sequence length="53" mass="6089">MFSRMAKIKKTFKLQDFYITDTSLEHIYLSFTHREASVAALRSTTPRPAVLGL</sequence>
<dbReference type="HOGENOM" id="CLU_3071017_0_0_1"/>
<reference evidence="1 3" key="1">
    <citation type="submission" date="2008-03" db="EMBL/GenBank/DDBJ databases">
        <title>Annotation of Ixodes scapularis.</title>
        <authorList>
            <consortium name="Ixodes scapularis Genome Project Consortium"/>
            <person name="Caler E."/>
            <person name="Hannick L.I."/>
            <person name="Bidwell S."/>
            <person name="Joardar V."/>
            <person name="Thiagarajan M."/>
            <person name="Amedeo P."/>
            <person name="Galinsky K.J."/>
            <person name="Schobel S."/>
            <person name="Inman J."/>
            <person name="Hostetler J."/>
            <person name="Miller J."/>
            <person name="Hammond M."/>
            <person name="Megy K."/>
            <person name="Lawson D."/>
            <person name="Kodira C."/>
            <person name="Sutton G."/>
            <person name="Meyer J."/>
            <person name="Hill C.A."/>
            <person name="Birren B."/>
            <person name="Nene V."/>
            <person name="Collins F."/>
            <person name="Alarcon-Chaidez F."/>
            <person name="Wikel S."/>
            <person name="Strausberg R."/>
        </authorList>
    </citation>
    <scope>NUCLEOTIDE SEQUENCE [LARGE SCALE GENOMIC DNA]</scope>
    <source>
        <strain evidence="3">Wikel</strain>
        <strain evidence="1">Wikel colony</strain>
    </source>
</reference>
<keyword evidence="3" id="KW-1185">Reference proteome</keyword>
<dbReference type="EMBL" id="ABJB010568372">
    <property type="status" value="NOT_ANNOTATED_CDS"/>
    <property type="molecule type" value="Genomic_DNA"/>
</dbReference>